<reference evidence="2" key="1">
    <citation type="journal article" date="2010" name="Genome Res.">
        <title>Population genomic sequencing of Coccidioides fungi reveals recent hybridization and transposon control.</title>
        <authorList>
            <person name="Neafsey D.E."/>
            <person name="Barker B.M."/>
            <person name="Sharpton T.J."/>
            <person name="Stajich J.E."/>
            <person name="Park D.J."/>
            <person name="Whiston E."/>
            <person name="Hung C.-Y."/>
            <person name="McMahan C."/>
            <person name="White J."/>
            <person name="Sykes S."/>
            <person name="Heiman D."/>
            <person name="Young S."/>
            <person name="Zeng Q."/>
            <person name="Abouelleil A."/>
            <person name="Aftuck L."/>
            <person name="Bessette D."/>
            <person name="Brown A."/>
            <person name="FitzGerald M."/>
            <person name="Lui A."/>
            <person name="Macdonald J.P."/>
            <person name="Priest M."/>
            <person name="Orbach M.J."/>
            <person name="Galgiani J.N."/>
            <person name="Kirkland T.N."/>
            <person name="Cole G.T."/>
            <person name="Birren B.W."/>
            <person name="Henn M.R."/>
            <person name="Taylor J.W."/>
            <person name="Rounsley S.D."/>
        </authorList>
    </citation>
    <scope>NUCLEOTIDE SEQUENCE [LARGE SCALE GENOMIC DNA]</scope>
    <source>
        <strain evidence="2">H538.4</strain>
    </source>
</reference>
<dbReference type="VEuPathDB" id="FungiDB:CIHG_05359"/>
<evidence type="ECO:0000313" key="2">
    <source>
        <dbReference type="Proteomes" id="UP000054563"/>
    </source>
</evidence>
<protein>
    <submittedName>
        <fullName evidence="1">Uncharacterized protein</fullName>
    </submittedName>
</protein>
<name>A0A0J8UL10_COCIT</name>
<organism evidence="1 2">
    <name type="scientific">Coccidioides immitis H538.4</name>
    <dbReference type="NCBI Taxonomy" id="396776"/>
    <lineage>
        <taxon>Eukaryota</taxon>
        <taxon>Fungi</taxon>
        <taxon>Dikarya</taxon>
        <taxon>Ascomycota</taxon>
        <taxon>Pezizomycotina</taxon>
        <taxon>Eurotiomycetes</taxon>
        <taxon>Eurotiomycetidae</taxon>
        <taxon>Onygenales</taxon>
        <taxon>Onygenaceae</taxon>
        <taxon>Coccidioides</taxon>
    </lineage>
</organism>
<sequence>MWNPKKMSLLTAGNYTVPICVHRVLRSRVAEEKEARMEKGNVTEDMLTINIRAGALAIPVVLSRNQSPRSYVTNGVVILILIHNTVEDVTLHVLRDHPVWVECANQPVLLVGVHALLAAKISILIHNTVEDVTLHVLRDHPVWVECANQPVLLVGVHALLAAKISILIHNTVEDVTLHVLRDHPVWVDRANQPVLLNAKSRDVLKAAAPAITWGRASKLPGTGKVLKSGYKAETPVISTDQEILRGSDEAAYTKRDWLIVGWVHGRGSIGESEAYSGRETSLKWPSVHRSSLKLSKTC</sequence>
<accession>A0A0J8UL10</accession>
<gene>
    <name evidence="1" type="ORF">CIHG_05359</name>
</gene>
<proteinExistence type="predicted"/>
<evidence type="ECO:0000313" key="1">
    <source>
        <dbReference type="EMBL" id="KMU88188.1"/>
    </source>
</evidence>
<dbReference type="EMBL" id="DS017003">
    <property type="protein sequence ID" value="KMU88188.1"/>
    <property type="molecule type" value="Genomic_DNA"/>
</dbReference>
<dbReference type="Proteomes" id="UP000054563">
    <property type="component" value="Unassembled WGS sequence"/>
</dbReference>
<dbReference type="AlphaFoldDB" id="A0A0J8UL10"/>